<dbReference type="GO" id="GO:0042274">
    <property type="term" value="P:ribosomal small subunit biogenesis"/>
    <property type="evidence" value="ECO:0007669"/>
    <property type="project" value="InterPro"/>
</dbReference>
<evidence type="ECO:0000256" key="2">
    <source>
        <dbReference type="ARBA" id="ARBA00022517"/>
    </source>
</evidence>
<dbReference type="PANTHER" id="PTHR34544:SF1">
    <property type="entry name" value="OS04G0438300 PROTEIN"/>
    <property type="match status" value="1"/>
</dbReference>
<dbReference type="InterPro" id="IPR035956">
    <property type="entry name" value="RimP_N_sf"/>
</dbReference>
<feature type="transmembrane region" description="Helical" evidence="3">
    <location>
        <begin position="329"/>
        <end position="347"/>
    </location>
</feature>
<dbReference type="Pfam" id="PF25498">
    <property type="entry name" value="DUF7912"/>
    <property type="match status" value="1"/>
</dbReference>
<evidence type="ECO:0000256" key="3">
    <source>
        <dbReference type="SAM" id="Phobius"/>
    </source>
</evidence>
<proteinExistence type="inferred from homology"/>
<keyword evidence="3" id="KW-0812">Transmembrane</keyword>
<evidence type="ECO:0000259" key="4">
    <source>
        <dbReference type="Pfam" id="PF02576"/>
    </source>
</evidence>
<dbReference type="AlphaFoldDB" id="A0AAV1S8K0"/>
<gene>
    <name evidence="6" type="ORF">DCAF_LOCUS19513</name>
</gene>
<evidence type="ECO:0008006" key="8">
    <source>
        <dbReference type="Google" id="ProtNLM"/>
    </source>
</evidence>
<dbReference type="InterPro" id="IPR028989">
    <property type="entry name" value="RimP_N"/>
</dbReference>
<dbReference type="Proteomes" id="UP001314170">
    <property type="component" value="Unassembled WGS sequence"/>
</dbReference>
<evidence type="ECO:0000313" key="7">
    <source>
        <dbReference type="Proteomes" id="UP001314170"/>
    </source>
</evidence>
<keyword evidence="2" id="KW-0690">Ribosome biogenesis</keyword>
<dbReference type="Pfam" id="PF02576">
    <property type="entry name" value="RimP_N"/>
    <property type="match status" value="1"/>
</dbReference>
<dbReference type="HAMAP" id="MF_01077">
    <property type="entry name" value="RimP"/>
    <property type="match status" value="1"/>
</dbReference>
<dbReference type="InterPro" id="IPR057234">
    <property type="entry name" value="DUF7912"/>
</dbReference>
<protein>
    <recommendedName>
        <fullName evidence="8">Ribosome maturation factor RimP N-terminal domain-containing protein</fullName>
    </recommendedName>
</protein>
<dbReference type="InterPro" id="IPR003728">
    <property type="entry name" value="Ribosome_maturation_RimP"/>
</dbReference>
<feature type="domain" description="Ribosome maturation factor RimP N-terminal" evidence="4">
    <location>
        <begin position="146"/>
        <end position="206"/>
    </location>
</feature>
<feature type="domain" description="DUF7912" evidence="5">
    <location>
        <begin position="208"/>
        <end position="297"/>
    </location>
</feature>
<feature type="transmembrane region" description="Helical" evidence="3">
    <location>
        <begin position="359"/>
        <end position="386"/>
    </location>
</feature>
<comment type="caution">
    <text evidence="6">The sequence shown here is derived from an EMBL/GenBank/DDBJ whole genome shotgun (WGS) entry which is preliminary data.</text>
</comment>
<name>A0AAV1S8K0_9ROSI</name>
<sequence length="393" mass="43754">MPPSITFSYRNCKPSLTKHTFSFPFWPHPCRIIPTNSFLVHAKKRNSKPEPVLEPTIIEEVSGADEDREEEQLLFDDFEDEAVMDGDDDHFDEEQFLEDEAKLYAGDGGGGGGVALAGTWWDKEALKIAEQVCLSFDGELKIYAFKTLSNSYIQVRIERLTNKSGSPNMEDIEAFSTTYRAQLDEAELAKTIPENFTLEVSSPGVERVVRIPEELDRFKDRAMYVRYVNEADAKDSSSESDGVFRIISFDIETKYCTWGLADVRMNREKAGKGRPLSKKQREWRLDTAFDSLRLVRLKLQKYSQMPVQRLQGFSSEFAASVPLIGTPNFNSGVFLLWSTLAVVVGGSGDGASVSVGVGVGVGVGASAVIGVMLYCCALMILTYGLWNQYGCLC</sequence>
<keyword evidence="7" id="KW-1185">Reference proteome</keyword>
<reference evidence="6 7" key="1">
    <citation type="submission" date="2024-01" db="EMBL/GenBank/DDBJ databases">
        <authorList>
            <person name="Waweru B."/>
        </authorList>
    </citation>
    <scope>NUCLEOTIDE SEQUENCE [LARGE SCALE GENOMIC DNA]</scope>
</reference>
<keyword evidence="3" id="KW-1133">Transmembrane helix</keyword>
<accession>A0AAV1S8K0</accession>
<dbReference type="PANTHER" id="PTHR34544">
    <property type="entry name" value="OSJNBA0006B20.18 PROTEIN"/>
    <property type="match status" value="1"/>
</dbReference>
<dbReference type="Gene3D" id="3.30.300.70">
    <property type="entry name" value="RimP-like superfamily, N-terminal"/>
    <property type="match status" value="1"/>
</dbReference>
<dbReference type="SUPFAM" id="SSF75420">
    <property type="entry name" value="YhbC-like, N-terminal domain"/>
    <property type="match status" value="1"/>
</dbReference>
<evidence type="ECO:0000259" key="5">
    <source>
        <dbReference type="Pfam" id="PF25498"/>
    </source>
</evidence>
<evidence type="ECO:0000256" key="1">
    <source>
        <dbReference type="ARBA" id="ARBA00022490"/>
    </source>
</evidence>
<organism evidence="6 7">
    <name type="scientific">Dovyalis caffra</name>
    <dbReference type="NCBI Taxonomy" id="77055"/>
    <lineage>
        <taxon>Eukaryota</taxon>
        <taxon>Viridiplantae</taxon>
        <taxon>Streptophyta</taxon>
        <taxon>Embryophyta</taxon>
        <taxon>Tracheophyta</taxon>
        <taxon>Spermatophyta</taxon>
        <taxon>Magnoliopsida</taxon>
        <taxon>eudicotyledons</taxon>
        <taxon>Gunneridae</taxon>
        <taxon>Pentapetalae</taxon>
        <taxon>rosids</taxon>
        <taxon>fabids</taxon>
        <taxon>Malpighiales</taxon>
        <taxon>Salicaceae</taxon>
        <taxon>Flacourtieae</taxon>
        <taxon>Dovyalis</taxon>
    </lineage>
</organism>
<dbReference type="EMBL" id="CAWUPB010001173">
    <property type="protein sequence ID" value="CAK7346835.1"/>
    <property type="molecule type" value="Genomic_DNA"/>
</dbReference>
<keyword evidence="3" id="KW-0472">Membrane</keyword>
<evidence type="ECO:0000313" key="6">
    <source>
        <dbReference type="EMBL" id="CAK7346835.1"/>
    </source>
</evidence>
<keyword evidence="1" id="KW-0963">Cytoplasm</keyword>